<accession>A0A2A2I0Z9</accession>
<reference evidence="1 2" key="1">
    <citation type="submission" date="2017-07" db="EMBL/GenBank/DDBJ databases">
        <title>Tamlnaduibacter salinus (Mi-7) genome sequencing.</title>
        <authorList>
            <person name="Verma A."/>
            <person name="Krishnamurthi S."/>
        </authorList>
    </citation>
    <scope>NUCLEOTIDE SEQUENCE [LARGE SCALE GENOMIC DNA]</scope>
    <source>
        <strain evidence="1 2">Mi-7</strain>
    </source>
</reference>
<name>A0A2A2I0Z9_9GAMM</name>
<organism evidence="1 2">
    <name type="scientific">Tamilnaduibacter salinus</name>
    <dbReference type="NCBI Taxonomy" id="1484056"/>
    <lineage>
        <taxon>Bacteria</taxon>
        <taxon>Pseudomonadati</taxon>
        <taxon>Pseudomonadota</taxon>
        <taxon>Gammaproteobacteria</taxon>
        <taxon>Pseudomonadales</taxon>
        <taxon>Marinobacteraceae</taxon>
        <taxon>Tamilnaduibacter</taxon>
    </lineage>
</organism>
<dbReference type="AlphaFoldDB" id="A0A2A2I0Z9"/>
<comment type="caution">
    <text evidence="1">The sequence shown here is derived from an EMBL/GenBank/DDBJ whole genome shotgun (WGS) entry which is preliminary data.</text>
</comment>
<sequence length="242" mass="28179">MPELDPDDPVLTLWKTDDKEWMKQRRLEWKIIEESVFTEASKREIADNKRFFLKGEKKQLVGGWSLYLFTPFTDANEAKLAFFSSIFGRGGREQILISFLKNGMLWGGDMPWIRQSMKAFSQGVLGNEYKAPHCVDFEGKKVRPCEPEWFCMLAVRYGIKVMKGEVIYHGFLECFDYFFSAMEHCGDKPNDLSRTPVAKLINVSEHYLTVKEPDEDALKFAQKVVENKDEMLAIYETWPKSE</sequence>
<gene>
    <name evidence="1" type="ORF">CF392_14345</name>
</gene>
<dbReference type="Proteomes" id="UP000218332">
    <property type="component" value="Unassembled WGS sequence"/>
</dbReference>
<evidence type="ECO:0000313" key="2">
    <source>
        <dbReference type="Proteomes" id="UP000218332"/>
    </source>
</evidence>
<dbReference type="EMBL" id="NMPM01000104">
    <property type="protein sequence ID" value="PAV24780.1"/>
    <property type="molecule type" value="Genomic_DNA"/>
</dbReference>
<dbReference type="RefSeq" id="WP_095612130.1">
    <property type="nucleotide sequence ID" value="NZ_NMPM01000104.1"/>
</dbReference>
<evidence type="ECO:0000313" key="1">
    <source>
        <dbReference type="EMBL" id="PAV24780.1"/>
    </source>
</evidence>
<proteinExistence type="predicted"/>
<keyword evidence="2" id="KW-1185">Reference proteome</keyword>
<protein>
    <submittedName>
        <fullName evidence="1">Uncharacterized protein</fullName>
    </submittedName>
</protein>